<dbReference type="InterPro" id="IPR011011">
    <property type="entry name" value="Znf_FYVE_PHD"/>
</dbReference>
<proteinExistence type="predicted"/>
<dbReference type="InterPro" id="IPR001965">
    <property type="entry name" value="Znf_PHD"/>
</dbReference>
<dbReference type="STRING" id="400682.A0A1X7TNK1"/>
<dbReference type="Pfam" id="PF09588">
    <property type="entry name" value="YqaJ"/>
    <property type="match status" value="1"/>
</dbReference>
<dbReference type="EnsemblMetazoa" id="Aqu2.1.16454_001">
    <property type="protein sequence ID" value="Aqu2.1.16454_001"/>
    <property type="gene ID" value="Aqu2.1.16454"/>
</dbReference>
<dbReference type="GO" id="GO:0008270">
    <property type="term" value="F:zinc ion binding"/>
    <property type="evidence" value="ECO:0007669"/>
    <property type="project" value="UniProtKB-KW"/>
</dbReference>
<sequence length="473" mass="53637">MLDSEGFVTAGWVHDLLLHSFDVNNLRKFVIKAKVNHSQRSSCTPLLPWVVIEEDGSVAAAHCTCMAGACYWLPTPTKVTTANISEIKFRKTARINDTTGSPSSKHHRLTAVRVPPSENEMDSFLQKISKGKERPAILKITMPYAEEFIPRLSDTRFPSPITELYNPKMLDSDYIELLSECDKVFQELKITEAEAALVELETRGQSSKKSWFVFRSGRLTASLIRNAVKTNHASPSQSLIKRICYPELFSFSTKSTRWGCDHEKEALSTYESVANENHIDLTIKDNGFFIDLCHPYIGASPDGIVSCSCCGKGVLEVKCPHSVKESFPEDNNRSFCMEKGNDGNWTLKREHPYYYQVQTQMHACNLGYCDFIVWSESDGTLIDLGKWYSRKPAANSSNALVAPDPLPHEDNEDNEDYDKVWCYCNQPSYGEMILCDNKSCHIKWFHCDCLRIRKVPKGIWKCPSCRKLPISKK</sequence>
<dbReference type="OMA" id="NENHIDL"/>
<evidence type="ECO:0000256" key="1">
    <source>
        <dbReference type="ARBA" id="ARBA00022723"/>
    </source>
</evidence>
<dbReference type="SUPFAM" id="SSF57903">
    <property type="entry name" value="FYVE/PHD zinc finger"/>
    <property type="match status" value="1"/>
</dbReference>
<dbReference type="InterPro" id="IPR019080">
    <property type="entry name" value="YqaJ_viral_recombinase"/>
</dbReference>
<keyword evidence="2 4" id="KW-0863">Zinc-finger</keyword>
<evidence type="ECO:0000313" key="6">
    <source>
        <dbReference type="EnsemblMetazoa" id="Aqu2.1.16454_001"/>
    </source>
</evidence>
<dbReference type="Gene3D" id="3.90.320.10">
    <property type="match status" value="1"/>
</dbReference>
<dbReference type="InterPro" id="IPR011335">
    <property type="entry name" value="Restrct_endonuc-II-like"/>
</dbReference>
<feature type="domain" description="PHD-type" evidence="5">
    <location>
        <begin position="419"/>
        <end position="468"/>
    </location>
</feature>
<dbReference type="SMART" id="SM00249">
    <property type="entry name" value="PHD"/>
    <property type="match status" value="1"/>
</dbReference>
<reference evidence="6" key="1">
    <citation type="submission" date="2017-05" db="UniProtKB">
        <authorList>
            <consortium name="EnsemblMetazoa"/>
        </authorList>
    </citation>
    <scope>IDENTIFICATION</scope>
</reference>
<dbReference type="GO" id="GO:0006281">
    <property type="term" value="P:DNA repair"/>
    <property type="evidence" value="ECO:0007669"/>
    <property type="project" value="UniProtKB-ARBA"/>
</dbReference>
<evidence type="ECO:0000259" key="5">
    <source>
        <dbReference type="PROSITE" id="PS50016"/>
    </source>
</evidence>
<dbReference type="InterPro" id="IPR011604">
    <property type="entry name" value="PDDEXK-like_dom_sf"/>
</dbReference>
<dbReference type="SUPFAM" id="SSF52980">
    <property type="entry name" value="Restriction endonuclease-like"/>
    <property type="match status" value="1"/>
</dbReference>
<organism evidence="6">
    <name type="scientific">Amphimedon queenslandica</name>
    <name type="common">Sponge</name>
    <dbReference type="NCBI Taxonomy" id="400682"/>
    <lineage>
        <taxon>Eukaryota</taxon>
        <taxon>Metazoa</taxon>
        <taxon>Porifera</taxon>
        <taxon>Demospongiae</taxon>
        <taxon>Heteroscleromorpha</taxon>
        <taxon>Haplosclerida</taxon>
        <taxon>Niphatidae</taxon>
        <taxon>Amphimedon</taxon>
    </lineage>
</organism>
<evidence type="ECO:0000256" key="2">
    <source>
        <dbReference type="ARBA" id="ARBA00022771"/>
    </source>
</evidence>
<dbReference type="PANTHER" id="PTHR47526">
    <property type="entry name" value="ATP-DEPENDENT DNA HELICASE"/>
    <property type="match status" value="1"/>
</dbReference>
<dbReference type="AlphaFoldDB" id="A0A1X7TNK1"/>
<dbReference type="InterPro" id="IPR013083">
    <property type="entry name" value="Znf_RING/FYVE/PHD"/>
</dbReference>
<dbReference type="Gene3D" id="3.30.40.10">
    <property type="entry name" value="Zinc/RING finger domain, C3HC4 (zinc finger)"/>
    <property type="match status" value="1"/>
</dbReference>
<keyword evidence="1" id="KW-0479">Metal-binding</keyword>
<evidence type="ECO:0000256" key="4">
    <source>
        <dbReference type="PROSITE-ProRule" id="PRU00146"/>
    </source>
</evidence>
<accession>A0A1X7TNK1</accession>
<name>A0A1X7TNK1_AMPQE</name>
<dbReference type="CDD" id="cd22343">
    <property type="entry name" value="PDDEXK_lambda_exonuclease-like"/>
    <property type="match status" value="1"/>
</dbReference>
<dbReference type="InterPro" id="IPR019786">
    <property type="entry name" value="Zinc_finger_PHD-type_CS"/>
</dbReference>
<dbReference type="CDD" id="cd15505">
    <property type="entry name" value="PHD_ING"/>
    <property type="match status" value="1"/>
</dbReference>
<dbReference type="PROSITE" id="PS50016">
    <property type="entry name" value="ZF_PHD_2"/>
    <property type="match status" value="1"/>
</dbReference>
<dbReference type="PROSITE" id="PS01359">
    <property type="entry name" value="ZF_PHD_1"/>
    <property type="match status" value="1"/>
</dbReference>
<evidence type="ECO:0000256" key="3">
    <source>
        <dbReference type="ARBA" id="ARBA00022833"/>
    </source>
</evidence>
<dbReference type="InterPro" id="IPR019787">
    <property type="entry name" value="Znf_PHD-finger"/>
</dbReference>
<dbReference type="InParanoid" id="A0A1X7TNK1"/>
<dbReference type="OrthoDB" id="7753208at2759"/>
<keyword evidence="3" id="KW-0862">Zinc</keyword>
<dbReference type="PANTHER" id="PTHR47526:SF3">
    <property type="entry name" value="PHD-TYPE DOMAIN-CONTAINING PROTEIN"/>
    <property type="match status" value="1"/>
</dbReference>
<protein>
    <recommendedName>
        <fullName evidence="5">PHD-type domain-containing protein</fullName>
    </recommendedName>
</protein>
<dbReference type="eggNOG" id="KOG1973">
    <property type="taxonomic scope" value="Eukaryota"/>
</dbReference>